<accession>A0A2M6RAC3</accession>
<evidence type="ECO:0000313" key="1">
    <source>
        <dbReference type="EMBL" id="PIS06980.1"/>
    </source>
</evidence>
<gene>
    <name evidence="1" type="ORF">COT79_01780</name>
</gene>
<comment type="caution">
    <text evidence="1">The sequence shown here is derived from an EMBL/GenBank/DDBJ whole genome shotgun (WGS) entry which is preliminary data.</text>
</comment>
<dbReference type="EMBL" id="PEZX01000025">
    <property type="protein sequence ID" value="PIS06980.1"/>
    <property type="molecule type" value="Genomic_DNA"/>
</dbReference>
<sequence length="77" mass="8646">MYGKCISTGLVELRPPVPEEAEVVYLLLQKPSLHPNFMGGSAPTDLSLYTDRVRRAETDPDRIAWWISGIIVYGELL</sequence>
<protein>
    <submittedName>
        <fullName evidence="1">Uncharacterized protein</fullName>
    </submittedName>
</protein>
<reference evidence="2" key="1">
    <citation type="submission" date="2017-09" db="EMBL/GenBank/DDBJ databases">
        <title>Depth-based differentiation of microbial function through sediment-hosted aquifers and enrichment of novel symbionts in the deep terrestrial subsurface.</title>
        <authorList>
            <person name="Probst A.J."/>
            <person name="Ladd B."/>
            <person name="Jarett J.K."/>
            <person name="Geller-Mcgrath D.E."/>
            <person name="Sieber C.M.K."/>
            <person name="Emerson J.B."/>
            <person name="Anantharaman K."/>
            <person name="Thomas B.C."/>
            <person name="Malmstrom R."/>
            <person name="Stieglmeier M."/>
            <person name="Klingl A."/>
            <person name="Woyke T."/>
            <person name="Ryan C.M."/>
            <person name="Banfield J.F."/>
        </authorList>
    </citation>
    <scope>NUCLEOTIDE SEQUENCE [LARGE SCALE GENOMIC DNA]</scope>
</reference>
<name>A0A2M6RAC3_9BACT</name>
<organism evidence="1 2">
    <name type="scientific">Candidatus Berkelbacteria bacterium CG10_big_fil_rev_8_21_14_0_10_43_14</name>
    <dbReference type="NCBI Taxonomy" id="1974515"/>
    <lineage>
        <taxon>Bacteria</taxon>
        <taxon>Candidatus Berkelbacteria</taxon>
    </lineage>
</organism>
<evidence type="ECO:0000313" key="2">
    <source>
        <dbReference type="Proteomes" id="UP000231162"/>
    </source>
</evidence>
<dbReference type="AlphaFoldDB" id="A0A2M6RAC3"/>
<proteinExistence type="predicted"/>
<dbReference type="Proteomes" id="UP000231162">
    <property type="component" value="Unassembled WGS sequence"/>
</dbReference>